<reference evidence="1 2" key="1">
    <citation type="submission" date="2020-02" db="EMBL/GenBank/DDBJ databases">
        <authorList>
            <person name="Ferguson B K."/>
        </authorList>
    </citation>
    <scope>NUCLEOTIDE SEQUENCE [LARGE SCALE GENOMIC DNA]</scope>
</reference>
<evidence type="ECO:0000313" key="1">
    <source>
        <dbReference type="EMBL" id="CAB0032158.1"/>
    </source>
</evidence>
<organism evidence="1 2">
    <name type="scientific">Trichogramma brassicae</name>
    <dbReference type="NCBI Taxonomy" id="86971"/>
    <lineage>
        <taxon>Eukaryota</taxon>
        <taxon>Metazoa</taxon>
        <taxon>Ecdysozoa</taxon>
        <taxon>Arthropoda</taxon>
        <taxon>Hexapoda</taxon>
        <taxon>Insecta</taxon>
        <taxon>Pterygota</taxon>
        <taxon>Neoptera</taxon>
        <taxon>Endopterygota</taxon>
        <taxon>Hymenoptera</taxon>
        <taxon>Apocrita</taxon>
        <taxon>Proctotrupomorpha</taxon>
        <taxon>Chalcidoidea</taxon>
        <taxon>Trichogrammatidae</taxon>
        <taxon>Trichogramma</taxon>
    </lineage>
</organism>
<proteinExistence type="predicted"/>
<gene>
    <name evidence="1" type="ORF">TBRA_LOCUS4104</name>
</gene>
<feature type="non-terminal residue" evidence="1">
    <location>
        <position position="154"/>
    </location>
</feature>
<keyword evidence="2" id="KW-1185">Reference proteome</keyword>
<sequence length="154" mass="17643">MEKKSNGKPLRQLYRRIFRTVPTKILNSFLSTSAAKSSKVPGARLRTLDALRIINLSHGCPHDRLVIYNGSISSISQILLPTYLPTKTISPDRRLPQKTGSVEFVHTTTTTRARRLIIFYSSSSIYSYRTSYRSYGSSYFHFCHFILCAHQRKP</sequence>
<evidence type="ECO:0000313" key="2">
    <source>
        <dbReference type="Proteomes" id="UP000479190"/>
    </source>
</evidence>
<dbReference type="Proteomes" id="UP000479190">
    <property type="component" value="Unassembled WGS sequence"/>
</dbReference>
<name>A0A6H5I6R2_9HYME</name>
<accession>A0A6H5I6R2</accession>
<dbReference type="AlphaFoldDB" id="A0A6H5I6R2"/>
<dbReference type="EMBL" id="CADCXV010000669">
    <property type="protein sequence ID" value="CAB0032158.1"/>
    <property type="molecule type" value="Genomic_DNA"/>
</dbReference>
<protein>
    <submittedName>
        <fullName evidence="1">Uncharacterized protein</fullName>
    </submittedName>
</protein>